<gene>
    <name evidence="2" type="ORF">L3081_11460</name>
</gene>
<sequence>MINNKYSLTIVLGAIIALMGCSDNSSPKIDKTIAAVDSNSVIYSFEQSDELADVNLVNARKVLHNVDGNQVLKIDFLSQSNHESSVEFSAQQPWNWNELGDFGLAFDITNPLTSSTHVYVSVTDSDGKTHNRSFAVPAQSSDSYVVELKGAELNQEAGIRSNPDSWKDKYTPIIWRYGTKEINLAEVDKITFKVIGVPEDKSLTFDNIQLVTPKAKDSNYLVGLVDKFGQNAKLNFDNKVSTVEELIEISNQEQKTLQNTVIQGRSQFNGWADGPKLKATGFYRVDKYQDKWTLVDPEGYLFFSNGIANVRMANTSTITGYDFDASLIKQREAGDLTPEDSIGLNRAPQAAWSSRHVSSTLRAEMFNWLPKYGDPMADHFGYRREVHSGVIPHGETYSFYQANLARKYQANDGVEIDSLEIDKQWRETTIKRMQSWGFTSFGNWIDPKYYDMEQFPYFANGWIIGDFKTVSSGNDYWAPLPDPFDPKFKERAFATVKQVASEVKNSPWCVGVFIDNEKSWGQMGKVESQYGLVISALGLKANNSPAKAKFSQMVKEKYQTIGALNTAWQLNLPSWELFDQGIELKVFNEAIIADLSNMLYVFGHQYFSIVNNAMDALMPNHLYMGVRFADWGMTPELRAAAADVVDVVSYNYYKESINESFWAFLAEIDRPSIIGEFHNGALDSGLLNPGLIHASSQADRGKKYAEYVNSAIDNPYFVGTHWFQYIDSPLTGRALDGENYNVGFVSVTDIPYQPLVDAATQVNKNIYQRRFGKNGK</sequence>
<organism evidence="2 3">
    <name type="scientific">Colwellia maritima</name>
    <dbReference type="NCBI Taxonomy" id="2912588"/>
    <lineage>
        <taxon>Bacteria</taxon>
        <taxon>Pseudomonadati</taxon>
        <taxon>Pseudomonadota</taxon>
        <taxon>Gammaproteobacteria</taxon>
        <taxon>Alteromonadales</taxon>
        <taxon>Colwelliaceae</taxon>
        <taxon>Colwellia</taxon>
    </lineage>
</organism>
<dbReference type="Pfam" id="PF17992">
    <property type="entry name" value="Agarase_CBM"/>
    <property type="match status" value="1"/>
</dbReference>
<keyword evidence="3" id="KW-1185">Reference proteome</keyword>
<dbReference type="EMBL" id="JAKKSL010000002">
    <property type="protein sequence ID" value="MCI2283907.1"/>
    <property type="molecule type" value="Genomic_DNA"/>
</dbReference>
<protein>
    <submittedName>
        <fullName evidence="2">Agarase</fullName>
    </submittedName>
</protein>
<reference evidence="2" key="1">
    <citation type="submission" date="2022-01" db="EMBL/GenBank/DDBJ databases">
        <title>Colwellia maritima, isolated from seawater.</title>
        <authorList>
            <person name="Kristyanto S."/>
            <person name="Jung J."/>
            <person name="Jeon C.O."/>
        </authorList>
    </citation>
    <scope>NUCLEOTIDE SEQUENCE</scope>
    <source>
        <strain evidence="2">MSW7</strain>
    </source>
</reference>
<evidence type="ECO:0000313" key="2">
    <source>
        <dbReference type="EMBL" id="MCI2283907.1"/>
    </source>
</evidence>
<dbReference type="InterPro" id="IPR040669">
    <property type="entry name" value="Agarase_CBM"/>
</dbReference>
<dbReference type="RefSeq" id="WP_242286234.1">
    <property type="nucleotide sequence ID" value="NZ_JAKKSL010000002.1"/>
</dbReference>
<dbReference type="Proteomes" id="UP001139646">
    <property type="component" value="Unassembled WGS sequence"/>
</dbReference>
<proteinExistence type="predicted"/>
<comment type="caution">
    <text evidence="2">The sequence shown here is derived from an EMBL/GenBank/DDBJ whole genome shotgun (WGS) entry which is preliminary data.</text>
</comment>
<accession>A0ABS9X4D1</accession>
<evidence type="ECO:0000259" key="1">
    <source>
        <dbReference type="Pfam" id="PF17992"/>
    </source>
</evidence>
<feature type="domain" description="Agarase CBM-like" evidence="1">
    <location>
        <begin position="45"/>
        <end position="221"/>
    </location>
</feature>
<dbReference type="PROSITE" id="PS51257">
    <property type="entry name" value="PROKAR_LIPOPROTEIN"/>
    <property type="match status" value="1"/>
</dbReference>
<name>A0ABS9X4D1_9GAMM</name>
<evidence type="ECO:0000313" key="3">
    <source>
        <dbReference type="Proteomes" id="UP001139646"/>
    </source>
</evidence>